<dbReference type="InterPro" id="IPR039772">
    <property type="entry name" value="Bin3-like"/>
</dbReference>
<dbReference type="EC" id="2.1.1.-" evidence="5"/>
<feature type="region of interest" description="Disordered" evidence="6">
    <location>
        <begin position="308"/>
        <end position="335"/>
    </location>
</feature>
<feature type="compositionally biased region" description="Basic residues" evidence="6">
    <location>
        <begin position="461"/>
        <end position="473"/>
    </location>
</feature>
<dbReference type="GO" id="GO:0008173">
    <property type="term" value="F:RNA methyltransferase activity"/>
    <property type="evidence" value="ECO:0007669"/>
    <property type="project" value="UniProtKB-UniRule"/>
</dbReference>
<feature type="compositionally biased region" description="Polar residues" evidence="6">
    <location>
        <begin position="359"/>
        <end position="387"/>
    </location>
</feature>
<proteinExistence type="inferred from homology"/>
<dbReference type="GO" id="GO:0032259">
    <property type="term" value="P:methylation"/>
    <property type="evidence" value="ECO:0007669"/>
    <property type="project" value="UniProtKB-KW"/>
</dbReference>
<feature type="compositionally biased region" description="Polar residues" evidence="6">
    <location>
        <begin position="9"/>
        <end position="36"/>
    </location>
</feature>
<dbReference type="GO" id="GO:0040031">
    <property type="term" value="P:snRNA modification"/>
    <property type="evidence" value="ECO:0007669"/>
    <property type="project" value="TreeGrafter"/>
</dbReference>
<feature type="region of interest" description="Disordered" evidence="6">
    <location>
        <begin position="602"/>
        <end position="628"/>
    </location>
</feature>
<keyword evidence="4 5" id="KW-0949">S-adenosyl-L-methionine</keyword>
<feature type="compositionally biased region" description="Basic and acidic residues" evidence="6">
    <location>
        <begin position="606"/>
        <end position="618"/>
    </location>
</feature>
<evidence type="ECO:0000256" key="4">
    <source>
        <dbReference type="ARBA" id="ARBA00022691"/>
    </source>
</evidence>
<dbReference type="InterPro" id="IPR024160">
    <property type="entry name" value="BIN3_SAM-bd_dom"/>
</dbReference>
<feature type="region of interest" description="Disordered" evidence="6">
    <location>
        <begin position="110"/>
        <end position="233"/>
    </location>
</feature>
<dbReference type="PANTHER" id="PTHR12315">
    <property type="entry name" value="BICOID-INTERACTING PROTEIN RELATED"/>
    <property type="match status" value="1"/>
</dbReference>
<dbReference type="EMBL" id="OB661378">
    <property type="protein sequence ID" value="CAD7228086.1"/>
    <property type="molecule type" value="Genomic_DNA"/>
</dbReference>
<evidence type="ECO:0000256" key="5">
    <source>
        <dbReference type="RuleBase" id="RU367087"/>
    </source>
</evidence>
<dbReference type="SUPFAM" id="SSF53335">
    <property type="entry name" value="S-adenosyl-L-methionine-dependent methyltransferases"/>
    <property type="match status" value="1"/>
</dbReference>
<reference evidence="7" key="1">
    <citation type="submission" date="2020-11" db="EMBL/GenBank/DDBJ databases">
        <authorList>
            <person name="Tran Van P."/>
        </authorList>
    </citation>
    <scope>NUCLEOTIDE SEQUENCE</scope>
</reference>
<feature type="compositionally biased region" description="Polar residues" evidence="6">
    <location>
        <begin position="78"/>
        <end position="93"/>
    </location>
</feature>
<evidence type="ECO:0000313" key="7">
    <source>
        <dbReference type="EMBL" id="CAD7228086.1"/>
    </source>
</evidence>
<feature type="compositionally biased region" description="Polar residues" evidence="6">
    <location>
        <begin position="118"/>
        <end position="131"/>
    </location>
</feature>
<dbReference type="InterPro" id="IPR029063">
    <property type="entry name" value="SAM-dependent_MTases_sf"/>
</dbReference>
<evidence type="ECO:0000256" key="3">
    <source>
        <dbReference type="ARBA" id="ARBA00022679"/>
    </source>
</evidence>
<dbReference type="GO" id="GO:0017069">
    <property type="term" value="F:snRNA binding"/>
    <property type="evidence" value="ECO:0007669"/>
    <property type="project" value="TreeGrafter"/>
</dbReference>
<feature type="compositionally biased region" description="Pro residues" evidence="6">
    <location>
        <begin position="928"/>
        <end position="942"/>
    </location>
</feature>
<evidence type="ECO:0000256" key="6">
    <source>
        <dbReference type="SAM" id="MobiDB-lite"/>
    </source>
</evidence>
<feature type="region of interest" description="Disordered" evidence="6">
    <location>
        <begin position="1"/>
        <end position="97"/>
    </location>
</feature>
<gene>
    <name evidence="7" type="ORF">CTOB1V02_LOCUS5975</name>
</gene>
<name>A0A7R8WAN1_9CRUS</name>
<sequence length="942" mass="104209">MEEKEIKNSVRNFKSGTSFSHRQRSNSLQTPRSSSLRFRKPGNSRRDEVISPPSGFHLGGNVLDPLNLGSLQDEHISRQANATPKSSPFATPTRSKEDVAVVIPSNIEDPLNLLAPSPKSTSASANTSPTGGVTDVMPRIPEPPVPYRFRKRKKSFSTGRKTWANKRRRSGGSGNDSTEREDESSQFRSKGVLSPSQRGMSPSSEAMTSGGNVENQAATNDDDHNGHSSHFQHRRASLNYERIHGKENQRSLNAAAGRKRFLKYRSKSSIAATAGGDDGDDHNRMFLRKRITSSTAGVASLKRRESLIDATPPPTPHATPIPSPRTAGSTLGGESPGMSMMIGSVINVIPDSTPVLSPRPSSVINSASDSLCPTALQSDSTEVSTTSLKDEVPKAPPDEESGALQKDVVLSEKEEKAPEVESRAVPKLDVEEKSVTMGSTNTLPSHKKSVPQTQHANRSQQYHKQRGRNRSGGRKSGGNNNKQERFPFGNYTRYYGKRLPNGETDGRLRAFEKVRDWFTHKAVLDIGCNIGHVTLCIARDFEPRRIVGLDIDNHLVKVARKNIKHYLLPDPDKPGEPTKEADFPKSMRLLYGPLHIAHLPLSESKTSTEDSKQGKSARDQAPSPPPSFPNNVCFVPGNYAGKDESAVEFSRPEFDVILCLSVIKWIHLNYGDDAVRRTFRRAFRQLKPGGKFIFEPQPWNSYEKRKKLTPRISETYRSIRFKPHQFSEYLLSSEVGFCQMEEMEIPPHPSGDDHSEASSSDRTCKGFCRPLQVYFKATDNAVSGPVDDTTVVREGKKKVTLGALAGGNGGRAAEVVEGVELMLVAHSFAMKKYEMEYEGRRERHERRASALHYIPHTTPLTGVSLPRRKETGSCPIQPGLTPLCMAAWPPPLLDRSPPLLYRPPPLLYQSPPLLDRPPPLLYRSPPLLDRPPPLLDRPPPLL</sequence>
<keyword evidence="2 5" id="KW-0489">Methyltransferase</keyword>
<dbReference type="PROSITE" id="PS51515">
    <property type="entry name" value="BIN3_SAM"/>
    <property type="match status" value="1"/>
</dbReference>
<dbReference type="Pfam" id="PF06859">
    <property type="entry name" value="Bin3"/>
    <property type="match status" value="1"/>
</dbReference>
<dbReference type="Gene3D" id="3.40.50.150">
    <property type="entry name" value="Vaccinia Virus protein VP39"/>
    <property type="match status" value="1"/>
</dbReference>
<dbReference type="GO" id="GO:0008171">
    <property type="term" value="F:O-methyltransferase activity"/>
    <property type="evidence" value="ECO:0007669"/>
    <property type="project" value="UniProtKB-UniRule"/>
</dbReference>
<dbReference type="CDD" id="cd02440">
    <property type="entry name" value="AdoMet_MTases"/>
    <property type="match status" value="1"/>
</dbReference>
<feature type="compositionally biased region" description="Polar residues" evidence="6">
    <location>
        <begin position="436"/>
        <end position="460"/>
    </location>
</feature>
<feature type="compositionally biased region" description="Polar residues" evidence="6">
    <location>
        <begin position="194"/>
        <end position="219"/>
    </location>
</feature>
<feature type="region of interest" description="Disordered" evidence="6">
    <location>
        <begin position="356"/>
        <end position="491"/>
    </location>
</feature>
<accession>A0A7R8WAN1</accession>
<dbReference type="OrthoDB" id="10017101at2759"/>
<comment type="similarity">
    <text evidence="1 5">Belongs to the methyltransferase superfamily.</text>
</comment>
<evidence type="ECO:0000256" key="2">
    <source>
        <dbReference type="ARBA" id="ARBA00022603"/>
    </source>
</evidence>
<keyword evidence="3 5" id="KW-0808">Transferase</keyword>
<feature type="region of interest" description="Disordered" evidence="6">
    <location>
        <begin position="922"/>
        <end position="942"/>
    </location>
</feature>
<protein>
    <recommendedName>
        <fullName evidence="5">RNA methyltransferase</fullName>
        <ecNumber evidence="5">2.1.1.-</ecNumber>
    </recommendedName>
</protein>
<dbReference type="PANTHER" id="PTHR12315:SF0">
    <property type="entry name" value="7SK SNRNA METHYLPHOSPHATE CAPPING ENZYME"/>
    <property type="match status" value="1"/>
</dbReference>
<organism evidence="7">
    <name type="scientific">Cyprideis torosa</name>
    <dbReference type="NCBI Taxonomy" id="163714"/>
    <lineage>
        <taxon>Eukaryota</taxon>
        <taxon>Metazoa</taxon>
        <taxon>Ecdysozoa</taxon>
        <taxon>Arthropoda</taxon>
        <taxon>Crustacea</taxon>
        <taxon>Oligostraca</taxon>
        <taxon>Ostracoda</taxon>
        <taxon>Podocopa</taxon>
        <taxon>Podocopida</taxon>
        <taxon>Cytherocopina</taxon>
        <taxon>Cytheroidea</taxon>
        <taxon>Cytherideidae</taxon>
        <taxon>Cyprideis</taxon>
    </lineage>
</organism>
<feature type="compositionally biased region" description="Basic and acidic residues" evidence="6">
    <location>
        <begin position="409"/>
        <end position="434"/>
    </location>
</feature>
<dbReference type="AlphaFoldDB" id="A0A7R8WAN1"/>
<feature type="compositionally biased region" description="Basic and acidic residues" evidence="6">
    <location>
        <begin position="388"/>
        <end position="397"/>
    </location>
</feature>
<feature type="compositionally biased region" description="Pro residues" evidence="6">
    <location>
        <begin position="311"/>
        <end position="323"/>
    </location>
</feature>
<dbReference type="InterPro" id="IPR010675">
    <property type="entry name" value="Bin3_C"/>
</dbReference>
<evidence type="ECO:0000256" key="1">
    <source>
        <dbReference type="ARBA" id="ARBA00008361"/>
    </source>
</evidence>